<feature type="domain" description="Peptidase M14" evidence="8">
    <location>
        <begin position="62"/>
        <end position="415"/>
    </location>
</feature>
<gene>
    <name evidence="9" type="ordered locus">Isop_0608</name>
</gene>
<dbReference type="OrthoDB" id="9767214at2"/>
<dbReference type="eggNOG" id="COG2866">
    <property type="taxonomic scope" value="Bacteria"/>
</dbReference>
<dbReference type="KEGG" id="ipa:Isop_0608"/>
<dbReference type="GO" id="GO:0005615">
    <property type="term" value="C:extracellular space"/>
    <property type="evidence" value="ECO:0007669"/>
    <property type="project" value="TreeGrafter"/>
</dbReference>
<dbReference type="GO" id="GO:0004181">
    <property type="term" value="F:metallocarboxypeptidase activity"/>
    <property type="evidence" value="ECO:0007669"/>
    <property type="project" value="InterPro"/>
</dbReference>
<dbReference type="PANTHER" id="PTHR11705">
    <property type="entry name" value="PROTEASE FAMILY M14 CARBOXYPEPTIDASE A,B"/>
    <property type="match status" value="1"/>
</dbReference>
<dbReference type="Proteomes" id="UP000008631">
    <property type="component" value="Chromosome"/>
</dbReference>
<keyword evidence="3" id="KW-0645">Protease</keyword>
<dbReference type="GO" id="GO:0006508">
    <property type="term" value="P:proteolysis"/>
    <property type="evidence" value="ECO:0007669"/>
    <property type="project" value="UniProtKB-KW"/>
</dbReference>
<dbReference type="Gene3D" id="3.40.630.10">
    <property type="entry name" value="Zn peptidases"/>
    <property type="match status" value="1"/>
</dbReference>
<evidence type="ECO:0000313" key="9">
    <source>
        <dbReference type="EMBL" id="ADV61201.1"/>
    </source>
</evidence>
<keyword evidence="10" id="KW-1185">Reference proteome</keyword>
<organism evidence="9 10">
    <name type="scientific">Isosphaera pallida (strain ATCC 43644 / DSM 9630 / IS1B)</name>
    <dbReference type="NCBI Taxonomy" id="575540"/>
    <lineage>
        <taxon>Bacteria</taxon>
        <taxon>Pseudomonadati</taxon>
        <taxon>Planctomycetota</taxon>
        <taxon>Planctomycetia</taxon>
        <taxon>Isosphaerales</taxon>
        <taxon>Isosphaeraceae</taxon>
        <taxon>Isosphaera</taxon>
    </lineage>
</organism>
<dbReference type="Pfam" id="PF00246">
    <property type="entry name" value="Peptidase_M14"/>
    <property type="match status" value="1"/>
</dbReference>
<dbReference type="PROSITE" id="PS52035">
    <property type="entry name" value="PEPTIDASE_M14"/>
    <property type="match status" value="1"/>
</dbReference>
<keyword evidence="9" id="KW-0121">Carboxypeptidase</keyword>
<sequence>MTTWVGRWRAVGRDVRVVGLMVLALALAGVSTIARGQEVAGGSAGLMSPEAKLGYRPGADGKLVEWSTVAEYVREVGERSRRVEVVELGRTTEDRPYLVAIVSNEATIANLDRAKEHQAKLHDPRKLADQDEAVRIVKESKPVVLITCTIHSSETASTFTAMELLHELATGDDPATREILDNTILLLVPSANPDGVDITARWYEKTKGKPWEGDGMPVLYHKYAGHDTNRDWFMLNLQETRLLTRMLYFEWLPTITYDIHQMGSTGARIFVPPFYEPQNPNIHPRVTQGIFLIGAHMAWSLASERKQGVLTNAMYDNWWNGGCRTVPQRHNMVGILTESASVKLATPIFLEKSQLKGATRGFPNHDLAVNFADPWPGGWWRLRDIVDYQLICARATLSLAARYRECFQGNLLEMSRDAIATGENEPPYGWVVTPDPADPARAARMVRILHDTGIDVLQAEDEFTLGGHTYSKGTYVLPASQPFRPHLKDMMERQVYPNRLRSDGTAEPPYDVAGWTLPLLMGVASAPLSEPLDPSWPLTKLTKFEAPQGRVEGLETAKVVLIPAREVEAVAALAALNQAGVEVRRRVVASADRPEASVGSWVVRAVSSAREVLEPLARERGLRVVGVAGDQADSLFERDTQPLRLGRIGLYKPWKPSMDEGWTRLVLETHGVSYTTLHDADIKGGNLNERFDVIVLPSVSAATIRDGWGLNETDPAYVGGLGREGQTHLRRFVNEGGRLVCLENSCEFAIAAFKPPIVEVLRSLKSSEFYGPGSIFRAQVPAKARESPFAFLLDAMPDDPTVYFSRSLAFALRPEGGDPRGNAAESLLDYALRDVLESGWLLGEEKIAGRSALMALRHGKGEVILFGFPPQFRGQTVGTFRLFFNALMLTRDQNQDRQTAKPPVSRS</sequence>
<accession>E8R0L6</accession>
<dbReference type="EMBL" id="CP002353">
    <property type="protein sequence ID" value="ADV61201.1"/>
    <property type="molecule type" value="Genomic_DNA"/>
</dbReference>
<dbReference type="InterPro" id="IPR029062">
    <property type="entry name" value="Class_I_gatase-like"/>
</dbReference>
<dbReference type="HOGENOM" id="CLU_011471_0_0_0"/>
<dbReference type="STRING" id="575540.Isop_0608"/>
<evidence type="ECO:0000256" key="2">
    <source>
        <dbReference type="ARBA" id="ARBA00005988"/>
    </source>
</evidence>
<dbReference type="SUPFAM" id="SSF52317">
    <property type="entry name" value="Class I glutamine amidotransferase-like"/>
    <property type="match status" value="1"/>
</dbReference>
<evidence type="ECO:0000256" key="3">
    <source>
        <dbReference type="ARBA" id="ARBA00022670"/>
    </source>
</evidence>
<evidence type="ECO:0000256" key="5">
    <source>
        <dbReference type="ARBA" id="ARBA00022833"/>
    </source>
</evidence>
<evidence type="ECO:0000256" key="7">
    <source>
        <dbReference type="PROSITE-ProRule" id="PRU01379"/>
    </source>
</evidence>
<reference key="1">
    <citation type="submission" date="2010-11" db="EMBL/GenBank/DDBJ databases">
        <title>The complete sequence of chromosome of Isophaera pallida ATCC 43644.</title>
        <authorList>
            <consortium name="US DOE Joint Genome Institute (JGI-PGF)"/>
            <person name="Lucas S."/>
            <person name="Copeland A."/>
            <person name="Lapidus A."/>
            <person name="Bruce D."/>
            <person name="Goodwin L."/>
            <person name="Pitluck S."/>
            <person name="Kyrpides N."/>
            <person name="Mavromatis K."/>
            <person name="Pagani I."/>
            <person name="Ivanova N."/>
            <person name="Saunders E."/>
            <person name="Brettin T."/>
            <person name="Detter J.C."/>
            <person name="Han C."/>
            <person name="Tapia R."/>
            <person name="Land M."/>
            <person name="Hauser L."/>
            <person name="Markowitz V."/>
            <person name="Cheng J.-F."/>
            <person name="Hugenholtz P."/>
            <person name="Woyke T."/>
            <person name="Wu D."/>
            <person name="Eisen J.A."/>
        </authorList>
    </citation>
    <scope>NUCLEOTIDE SEQUENCE</scope>
    <source>
        <strain>ATCC 43644</strain>
    </source>
</reference>
<dbReference type="SUPFAM" id="SSF53187">
    <property type="entry name" value="Zn-dependent exopeptidases"/>
    <property type="match status" value="1"/>
</dbReference>
<keyword evidence="6" id="KW-0482">Metalloprotease</keyword>
<evidence type="ECO:0000256" key="6">
    <source>
        <dbReference type="ARBA" id="ARBA00023049"/>
    </source>
</evidence>
<keyword evidence="5" id="KW-0862">Zinc</keyword>
<dbReference type="AlphaFoldDB" id="E8R0L6"/>
<dbReference type="InParanoid" id="E8R0L6"/>
<reference evidence="9 10" key="2">
    <citation type="journal article" date="2011" name="Stand. Genomic Sci.">
        <title>Complete genome sequence of Isosphaera pallida type strain (IS1B).</title>
        <authorList>
            <consortium name="US DOE Joint Genome Institute (JGI-PGF)"/>
            <person name="Goker M."/>
            <person name="Cleland D."/>
            <person name="Saunders E."/>
            <person name="Lapidus A."/>
            <person name="Nolan M."/>
            <person name="Lucas S."/>
            <person name="Hammon N."/>
            <person name="Deshpande S."/>
            <person name="Cheng J.F."/>
            <person name="Tapia R."/>
            <person name="Han C."/>
            <person name="Goodwin L."/>
            <person name="Pitluck S."/>
            <person name="Liolios K."/>
            <person name="Pagani I."/>
            <person name="Ivanova N."/>
            <person name="Mavromatis K."/>
            <person name="Pati A."/>
            <person name="Chen A."/>
            <person name="Palaniappan K."/>
            <person name="Land M."/>
            <person name="Hauser L."/>
            <person name="Chang Y.J."/>
            <person name="Jeffries C.D."/>
            <person name="Detter J.C."/>
            <person name="Beck B."/>
            <person name="Woyke T."/>
            <person name="Bristow J."/>
            <person name="Eisen J.A."/>
            <person name="Markowitz V."/>
            <person name="Hugenholtz P."/>
            <person name="Kyrpides N.C."/>
            <person name="Klenk H.P."/>
        </authorList>
    </citation>
    <scope>NUCLEOTIDE SEQUENCE [LARGE SCALE GENOMIC DNA]</scope>
    <source>
        <strain evidence="10">ATCC 43644 / DSM 9630 / IS1B</strain>
    </source>
</reference>
<keyword evidence="4" id="KW-0378">Hydrolase</keyword>
<evidence type="ECO:0000313" key="10">
    <source>
        <dbReference type="Proteomes" id="UP000008631"/>
    </source>
</evidence>
<comment type="caution">
    <text evidence="7">Lacks conserved residue(s) required for the propagation of feature annotation.</text>
</comment>
<dbReference type="PANTHER" id="PTHR11705:SF143">
    <property type="entry name" value="SLL0236 PROTEIN"/>
    <property type="match status" value="1"/>
</dbReference>
<evidence type="ECO:0000259" key="8">
    <source>
        <dbReference type="PROSITE" id="PS52035"/>
    </source>
</evidence>
<comment type="cofactor">
    <cofactor evidence="1">
        <name>Zn(2+)</name>
        <dbReference type="ChEBI" id="CHEBI:29105"/>
    </cofactor>
</comment>
<evidence type="ECO:0000256" key="1">
    <source>
        <dbReference type="ARBA" id="ARBA00001947"/>
    </source>
</evidence>
<protein>
    <submittedName>
        <fullName evidence="9">Peptidase M14 carboxypeptidase A</fullName>
    </submittedName>
</protein>
<comment type="similarity">
    <text evidence="2 7">Belongs to the peptidase M14 family.</text>
</comment>
<dbReference type="RefSeq" id="WP_013563490.1">
    <property type="nucleotide sequence ID" value="NC_014962.1"/>
</dbReference>
<name>E8R0L6_ISOPI</name>
<dbReference type="GO" id="GO:0008270">
    <property type="term" value="F:zinc ion binding"/>
    <property type="evidence" value="ECO:0007669"/>
    <property type="project" value="InterPro"/>
</dbReference>
<dbReference type="InterPro" id="IPR000834">
    <property type="entry name" value="Peptidase_M14"/>
</dbReference>
<proteinExistence type="inferred from homology"/>
<evidence type="ECO:0000256" key="4">
    <source>
        <dbReference type="ARBA" id="ARBA00022801"/>
    </source>
</evidence>
<dbReference type="CDD" id="cd06240">
    <property type="entry name" value="M14-like"/>
    <property type="match status" value="1"/>
</dbReference>